<dbReference type="AlphaFoldDB" id="A0AA88CX20"/>
<reference evidence="1" key="1">
    <citation type="submission" date="2023-07" db="EMBL/GenBank/DDBJ databases">
        <title>draft genome sequence of fig (Ficus carica).</title>
        <authorList>
            <person name="Takahashi T."/>
            <person name="Nishimura K."/>
        </authorList>
    </citation>
    <scope>NUCLEOTIDE SEQUENCE</scope>
</reference>
<name>A0AA88CX20_FICCA</name>
<accession>A0AA88CX20</accession>
<protein>
    <submittedName>
        <fullName evidence="1">Uncharacterized protein</fullName>
    </submittedName>
</protein>
<proteinExistence type="predicted"/>
<evidence type="ECO:0000313" key="2">
    <source>
        <dbReference type="Proteomes" id="UP001187192"/>
    </source>
</evidence>
<keyword evidence="2" id="KW-1185">Reference proteome</keyword>
<dbReference type="Proteomes" id="UP001187192">
    <property type="component" value="Unassembled WGS sequence"/>
</dbReference>
<dbReference type="EMBL" id="BTGU01005217">
    <property type="protein sequence ID" value="GMN20844.1"/>
    <property type="molecule type" value="Genomic_DNA"/>
</dbReference>
<sequence length="56" mass="5935">MVLLGVLDEFKVGPDYLGISGSFEQAALEVYPSLVVAQATAVANSLQRLLNLARAD</sequence>
<organism evidence="1 2">
    <name type="scientific">Ficus carica</name>
    <name type="common">Common fig</name>
    <dbReference type="NCBI Taxonomy" id="3494"/>
    <lineage>
        <taxon>Eukaryota</taxon>
        <taxon>Viridiplantae</taxon>
        <taxon>Streptophyta</taxon>
        <taxon>Embryophyta</taxon>
        <taxon>Tracheophyta</taxon>
        <taxon>Spermatophyta</taxon>
        <taxon>Magnoliopsida</taxon>
        <taxon>eudicotyledons</taxon>
        <taxon>Gunneridae</taxon>
        <taxon>Pentapetalae</taxon>
        <taxon>rosids</taxon>
        <taxon>fabids</taxon>
        <taxon>Rosales</taxon>
        <taxon>Moraceae</taxon>
        <taxon>Ficeae</taxon>
        <taxon>Ficus</taxon>
    </lineage>
</organism>
<comment type="caution">
    <text evidence="1">The sequence shown here is derived from an EMBL/GenBank/DDBJ whole genome shotgun (WGS) entry which is preliminary data.</text>
</comment>
<gene>
    <name evidence="1" type="ORF">TIFTF001_047184</name>
</gene>
<evidence type="ECO:0000313" key="1">
    <source>
        <dbReference type="EMBL" id="GMN20844.1"/>
    </source>
</evidence>